<feature type="domain" description="Response regulatory" evidence="10">
    <location>
        <begin position="1082"/>
        <end position="1197"/>
    </location>
</feature>
<dbReference type="Gene3D" id="3.40.50.2300">
    <property type="match status" value="1"/>
</dbReference>
<dbReference type="InterPro" id="IPR011006">
    <property type="entry name" value="CheY-like_superfamily"/>
</dbReference>
<reference evidence="11 12" key="1">
    <citation type="submission" date="2020-08" db="EMBL/GenBank/DDBJ databases">
        <title>A Genomic Blueprint of the Chicken Gut Microbiome.</title>
        <authorList>
            <person name="Gilroy R."/>
            <person name="Ravi A."/>
            <person name="Getino M."/>
            <person name="Pursley I."/>
            <person name="Horton D.L."/>
            <person name="Alikhan N.-F."/>
            <person name="Baker D."/>
            <person name="Gharbi K."/>
            <person name="Hall N."/>
            <person name="Watson M."/>
            <person name="Adriaenssens E.M."/>
            <person name="Foster-Nyarko E."/>
            <person name="Jarju S."/>
            <person name="Secka A."/>
            <person name="Antonio M."/>
            <person name="Oren A."/>
            <person name="Chaudhuri R."/>
            <person name="La Ragione R.M."/>
            <person name="Hildebrand F."/>
            <person name="Pallen M.J."/>
        </authorList>
    </citation>
    <scope>NUCLEOTIDE SEQUENCE [LARGE SCALE GENOMIC DNA]</scope>
    <source>
        <strain evidence="11 12">Sa1CVN1</strain>
    </source>
</reference>
<dbReference type="Gene3D" id="2.130.10.10">
    <property type="entry name" value="YVTN repeat-like/Quinoprotein amine dehydrogenase"/>
    <property type="match status" value="2"/>
</dbReference>
<dbReference type="PRINTS" id="PR00344">
    <property type="entry name" value="BCTRLSENSOR"/>
</dbReference>
<dbReference type="PROSITE" id="PS01124">
    <property type="entry name" value="HTH_ARAC_FAMILY_2"/>
    <property type="match status" value="1"/>
</dbReference>
<dbReference type="CDD" id="cd00082">
    <property type="entry name" value="HisKA"/>
    <property type="match status" value="1"/>
</dbReference>
<comment type="caution">
    <text evidence="11">The sequence shown here is derived from an EMBL/GenBank/DDBJ whole genome shotgun (WGS) entry which is preliminary data.</text>
</comment>
<keyword evidence="5" id="KW-0804">Transcription</keyword>
<dbReference type="InterPro" id="IPR036097">
    <property type="entry name" value="HisK_dim/P_sf"/>
</dbReference>
<proteinExistence type="predicted"/>
<dbReference type="SUPFAM" id="SSF46689">
    <property type="entry name" value="Homeodomain-like"/>
    <property type="match status" value="1"/>
</dbReference>
<feature type="transmembrane region" description="Helical" evidence="7">
    <location>
        <begin position="778"/>
        <end position="800"/>
    </location>
</feature>
<evidence type="ECO:0000256" key="3">
    <source>
        <dbReference type="ARBA" id="ARBA00022553"/>
    </source>
</evidence>
<evidence type="ECO:0000256" key="5">
    <source>
        <dbReference type="ARBA" id="ARBA00023163"/>
    </source>
</evidence>
<organism evidence="11 12">
    <name type="scientific">Phocaeicola intestinalis</name>
    <dbReference type="NCBI Taxonomy" id="2762212"/>
    <lineage>
        <taxon>Bacteria</taxon>
        <taxon>Pseudomonadati</taxon>
        <taxon>Bacteroidota</taxon>
        <taxon>Bacteroidia</taxon>
        <taxon>Bacteroidales</taxon>
        <taxon>Bacteroidaceae</taxon>
        <taxon>Phocaeicola</taxon>
    </lineage>
</organism>
<dbReference type="Gene3D" id="1.10.10.60">
    <property type="entry name" value="Homeodomain-like"/>
    <property type="match status" value="1"/>
</dbReference>
<accession>A0ABR8Y9D5</accession>
<dbReference type="Pfam" id="PF02518">
    <property type="entry name" value="HATPase_c"/>
    <property type="match status" value="1"/>
</dbReference>
<sequence length="1334" mass="150870">MKLQPIRNLIAGIVCLVWFCTGMQGQVSFAHIGLEDGLSQSTVLSITQDVQGNMWFATFNGVNRFDGYDFTVYRHETGNAGSIGDNMVYAVKADGKGGVWVGTNNWLSYYDADRDAFRNYRCPQKEEDVRVMQIADVDDSRLLVNTSAGLYVFHVADTSFVQSGLPADLFRLKATAIYRSKDSLYIGAKDGLWMYSFASRTLEHLHALPLGRKEILTLLQHGNHLWIGTEGDGLYRMDRTTRELRHYTAGGPDGLSSNFVRSLALDARNRLWVGTFTSLDIYDEATGRFQVYTSNRRQNRSLSQSSIRSIFMDSQGGMWLGTYFGGLNYYHPLRERFRHIRFSPEGNSLNDNVIGCITEDRAGNLWIGTNNGGVNYYDIRSGEYTYYTKEQGLGSNDVKAIYVDEQAGKVYIGTHTGGLNILDRRTGRIESLMPETTRLTNMNVFAIQPCADGRHLWIGTLEGLVHFDKATKTFSDIKGNVSLGVKRIRTLLLDRENRLWVGGEDGLAVCSGKGDSLSSVRMVSGESAFESATVYGVFEASDGDIWIATRNGLYGFSAGRDSVVHYSVADGMPDAIVYGVLEDEKHRLWISTDNGLSCFDPESRKFRNFTDVDGLQSNQFTPYACCLASSGEMYFGGINGITAFHPERLQDNPYAPRAVISELRLFGDPVHPNDQTGILQKHISLTDRITLNHKQSSFALSFVVSNYIADKHNTFAYKLDGYDKRWFVVDDNQRWATYANLPHGTYNFLVKVANNDGKWCDEVTSLEIKVLPAWYQTWWAIALFALMIIGVITLVIRFYWERADKVRQKELQEVKTRFFINISHELRTPLTLIVAPLQDLLDKVTDKWVRSQLEYMKRNTDRLLHLVNQLMDYRRAEKGVFELRVKCINVGQIVEKNFRYYEPLARKKHIDYNLRSELGGRQVWCDASYIELILNNLLSNAFKYTNDGQSIFVNLKAAGDDLLLQVQDTGVGIPVNKQAKIFERFYQVESEHIGSGIGLSLVQKLVELHHGRIEVDSAVGKGSCFSVYLPLSREAYAEEELSGGTQQEEPVYSTNARDMYIVDTEEALEPAESDVDTERKETVLVVEDNDEIRHYMSRGLERFFIVKEVENGEEAVELLKTEEISLILTDVMMPVMDGIQLCKYVKQNLKTCHIPVIILSAKAEVKDQLDGLQVGADDYIAKPFSLSVVVMKIKNILRTHYRAIEHYSKSLEIEPEKIALNRLDEEFLSKAVSVVEKNLEKPDFSADDFALEMGMSRSSLHLKMKGITGESTTEFIRKIRFNQACKLLKEGRYNVAEISTMVGFSTPSYFSTSFKKYIGCMPSEYAKGGAVQQK</sequence>
<dbReference type="SMART" id="SM00387">
    <property type="entry name" value="HATPase_c"/>
    <property type="match status" value="1"/>
</dbReference>
<gene>
    <name evidence="11" type="ORF">H9625_10375</name>
</gene>
<evidence type="ECO:0000256" key="2">
    <source>
        <dbReference type="ARBA" id="ARBA00012438"/>
    </source>
</evidence>
<evidence type="ECO:0000256" key="7">
    <source>
        <dbReference type="SAM" id="Phobius"/>
    </source>
</evidence>
<dbReference type="InterPro" id="IPR011123">
    <property type="entry name" value="Y_Y_Y"/>
</dbReference>
<dbReference type="SUPFAM" id="SSF52172">
    <property type="entry name" value="CheY-like"/>
    <property type="match status" value="1"/>
</dbReference>
<dbReference type="InterPro" id="IPR015943">
    <property type="entry name" value="WD40/YVTN_repeat-like_dom_sf"/>
</dbReference>
<dbReference type="InterPro" id="IPR005467">
    <property type="entry name" value="His_kinase_dom"/>
</dbReference>
<feature type="domain" description="Histidine kinase" evidence="9">
    <location>
        <begin position="821"/>
        <end position="1033"/>
    </location>
</feature>
<dbReference type="InterPro" id="IPR003594">
    <property type="entry name" value="HATPase_dom"/>
</dbReference>
<evidence type="ECO:0000259" key="9">
    <source>
        <dbReference type="PROSITE" id="PS50109"/>
    </source>
</evidence>
<keyword evidence="4" id="KW-0805">Transcription regulation</keyword>
<dbReference type="SMART" id="SM00388">
    <property type="entry name" value="HisKA"/>
    <property type="match status" value="1"/>
</dbReference>
<dbReference type="CDD" id="cd17574">
    <property type="entry name" value="REC_OmpR"/>
    <property type="match status" value="1"/>
</dbReference>
<dbReference type="InterPro" id="IPR013783">
    <property type="entry name" value="Ig-like_fold"/>
</dbReference>
<dbReference type="PANTHER" id="PTHR43547">
    <property type="entry name" value="TWO-COMPONENT HISTIDINE KINASE"/>
    <property type="match status" value="1"/>
</dbReference>
<dbReference type="InterPro" id="IPR036890">
    <property type="entry name" value="HATPase_C_sf"/>
</dbReference>
<dbReference type="Pfam" id="PF12833">
    <property type="entry name" value="HTH_18"/>
    <property type="match status" value="1"/>
</dbReference>
<dbReference type="Gene3D" id="3.30.565.10">
    <property type="entry name" value="Histidine kinase-like ATPase, C-terminal domain"/>
    <property type="match status" value="1"/>
</dbReference>
<dbReference type="PANTHER" id="PTHR43547:SF2">
    <property type="entry name" value="HYBRID SIGNAL TRANSDUCTION HISTIDINE KINASE C"/>
    <property type="match status" value="1"/>
</dbReference>
<protein>
    <recommendedName>
        <fullName evidence="2">histidine kinase</fullName>
        <ecNumber evidence="2">2.7.13.3</ecNumber>
    </recommendedName>
</protein>
<keyword evidence="7" id="KW-0812">Transmembrane</keyword>
<evidence type="ECO:0000256" key="4">
    <source>
        <dbReference type="ARBA" id="ARBA00023015"/>
    </source>
</evidence>
<dbReference type="InterPro" id="IPR018060">
    <property type="entry name" value="HTH_AraC"/>
</dbReference>
<dbReference type="SMART" id="SM00448">
    <property type="entry name" value="REC"/>
    <property type="match status" value="1"/>
</dbReference>
<name>A0ABR8Y9D5_9BACT</name>
<dbReference type="Pfam" id="PF00072">
    <property type="entry name" value="Response_reg"/>
    <property type="match status" value="1"/>
</dbReference>
<dbReference type="InterPro" id="IPR011110">
    <property type="entry name" value="Reg_prop"/>
</dbReference>
<dbReference type="Proteomes" id="UP000620874">
    <property type="component" value="Unassembled WGS sequence"/>
</dbReference>
<dbReference type="SUPFAM" id="SSF50998">
    <property type="entry name" value="Quinoprotein alcohol dehydrogenase-like"/>
    <property type="match status" value="1"/>
</dbReference>
<dbReference type="SMART" id="SM00342">
    <property type="entry name" value="HTH_ARAC"/>
    <property type="match status" value="1"/>
</dbReference>
<dbReference type="InterPro" id="IPR001789">
    <property type="entry name" value="Sig_transdc_resp-reg_receiver"/>
</dbReference>
<dbReference type="Gene3D" id="2.60.40.10">
    <property type="entry name" value="Immunoglobulins"/>
    <property type="match status" value="1"/>
</dbReference>
<dbReference type="InterPro" id="IPR009057">
    <property type="entry name" value="Homeodomain-like_sf"/>
</dbReference>
<dbReference type="Pfam" id="PF00512">
    <property type="entry name" value="HisKA"/>
    <property type="match status" value="1"/>
</dbReference>
<dbReference type="Pfam" id="PF07494">
    <property type="entry name" value="Reg_prop"/>
    <property type="match status" value="4"/>
</dbReference>
<dbReference type="RefSeq" id="WP_191764252.1">
    <property type="nucleotide sequence ID" value="NZ_JACSPP010000031.1"/>
</dbReference>
<feature type="modified residue" description="4-aspartylphosphate" evidence="6">
    <location>
        <position position="1130"/>
    </location>
</feature>
<dbReference type="InterPro" id="IPR003661">
    <property type="entry name" value="HisK_dim/P_dom"/>
</dbReference>
<dbReference type="InterPro" id="IPR011047">
    <property type="entry name" value="Quinoprotein_ADH-like_sf"/>
</dbReference>
<keyword evidence="7" id="KW-1133">Transmembrane helix</keyword>
<feature type="domain" description="HTH araC/xylS-type" evidence="8">
    <location>
        <begin position="1229"/>
        <end position="1328"/>
    </location>
</feature>
<dbReference type="InterPro" id="IPR004358">
    <property type="entry name" value="Sig_transdc_His_kin-like_C"/>
</dbReference>
<dbReference type="EC" id="2.7.13.3" evidence="2"/>
<evidence type="ECO:0000259" key="8">
    <source>
        <dbReference type="PROSITE" id="PS01124"/>
    </source>
</evidence>
<dbReference type="EMBL" id="JACSPP010000031">
    <property type="protein sequence ID" value="MBD8040831.1"/>
    <property type="molecule type" value="Genomic_DNA"/>
</dbReference>
<dbReference type="SUPFAM" id="SSF55874">
    <property type="entry name" value="ATPase domain of HSP90 chaperone/DNA topoisomerase II/histidine kinase"/>
    <property type="match status" value="1"/>
</dbReference>
<dbReference type="PROSITE" id="PS50109">
    <property type="entry name" value="HIS_KIN"/>
    <property type="match status" value="1"/>
</dbReference>
<evidence type="ECO:0000256" key="1">
    <source>
        <dbReference type="ARBA" id="ARBA00000085"/>
    </source>
</evidence>
<evidence type="ECO:0000256" key="6">
    <source>
        <dbReference type="PROSITE-ProRule" id="PRU00169"/>
    </source>
</evidence>
<dbReference type="SUPFAM" id="SSF63829">
    <property type="entry name" value="Calcium-dependent phosphotriesterase"/>
    <property type="match status" value="1"/>
</dbReference>
<evidence type="ECO:0000259" key="10">
    <source>
        <dbReference type="PROSITE" id="PS50110"/>
    </source>
</evidence>
<keyword evidence="3 6" id="KW-0597">Phosphoprotein</keyword>
<dbReference type="Pfam" id="PF07495">
    <property type="entry name" value="Y_Y_Y"/>
    <property type="match status" value="1"/>
</dbReference>
<keyword evidence="7" id="KW-0472">Membrane</keyword>
<dbReference type="Gene3D" id="1.10.287.130">
    <property type="match status" value="1"/>
</dbReference>
<evidence type="ECO:0000313" key="12">
    <source>
        <dbReference type="Proteomes" id="UP000620874"/>
    </source>
</evidence>
<comment type="catalytic activity">
    <reaction evidence="1">
        <text>ATP + protein L-histidine = ADP + protein N-phospho-L-histidine.</text>
        <dbReference type="EC" id="2.7.13.3"/>
    </reaction>
</comment>
<keyword evidence="12" id="KW-1185">Reference proteome</keyword>
<dbReference type="PROSITE" id="PS50110">
    <property type="entry name" value="RESPONSE_REGULATORY"/>
    <property type="match status" value="1"/>
</dbReference>
<dbReference type="SUPFAM" id="SSF47384">
    <property type="entry name" value="Homodimeric domain of signal transducing histidine kinase"/>
    <property type="match status" value="1"/>
</dbReference>
<evidence type="ECO:0000313" key="11">
    <source>
        <dbReference type="EMBL" id="MBD8040831.1"/>
    </source>
</evidence>